<dbReference type="CDD" id="cd14752">
    <property type="entry name" value="GH31_N"/>
    <property type="match status" value="2"/>
</dbReference>
<dbReference type="EMBL" id="RPHB01000013">
    <property type="protein sequence ID" value="MBW3470319.1"/>
    <property type="molecule type" value="Genomic_DNA"/>
</dbReference>
<dbReference type="GO" id="GO:0004553">
    <property type="term" value="F:hydrolase activity, hydrolyzing O-glycosyl compounds"/>
    <property type="evidence" value="ECO:0007669"/>
    <property type="project" value="InterPro"/>
</dbReference>
<evidence type="ECO:0000256" key="2">
    <source>
        <dbReference type="SAM" id="SignalP"/>
    </source>
</evidence>
<dbReference type="InterPro" id="IPR033403">
    <property type="entry name" value="DUF5110"/>
</dbReference>
<gene>
    <name evidence="4" type="ORF">EGN73_03160</name>
    <name evidence="5" type="ORF">EGN73_17560</name>
    <name evidence="6" type="ORF">EGN73_21260</name>
</gene>
<feature type="chain" id="PRO_5044697407" evidence="2">
    <location>
        <begin position="22"/>
        <end position="949"/>
    </location>
</feature>
<evidence type="ECO:0000313" key="4">
    <source>
        <dbReference type="EMBL" id="MBW3466814.1"/>
    </source>
</evidence>
<evidence type="ECO:0000313" key="5">
    <source>
        <dbReference type="EMBL" id="MBW3469606.1"/>
    </source>
</evidence>
<name>A0A951IV27_9BACT</name>
<dbReference type="InterPro" id="IPR048395">
    <property type="entry name" value="Glyco_hydro_31_C"/>
</dbReference>
<dbReference type="InterPro" id="IPR000322">
    <property type="entry name" value="Glyco_hydro_31_TIM"/>
</dbReference>
<dbReference type="InterPro" id="IPR025887">
    <property type="entry name" value="Glyco_hydro_31_N_dom"/>
</dbReference>
<evidence type="ECO:0000313" key="6">
    <source>
        <dbReference type="EMBL" id="MBW3470319.1"/>
    </source>
</evidence>
<dbReference type="Pfam" id="PF21365">
    <property type="entry name" value="Glyco_hydro_31_3rd"/>
    <property type="match status" value="1"/>
</dbReference>
<dbReference type="RefSeq" id="WP_219287033.1">
    <property type="nucleotide sequence ID" value="NZ_RPHB01000002.1"/>
</dbReference>
<dbReference type="InterPro" id="IPR037524">
    <property type="entry name" value="PA14/GLEYA"/>
</dbReference>
<sequence length="949" mass="109390">MKLFYFLLSGLVIFTSNLVLANDHITVTDKGLVIRFEAAPDGTKVLRLEAVTSEIFRVSATSKSEFKETNSLMVKEDLSYEANWQHEIDADTLRMWTDKVTAHVNLKTAEILFKDPSGKIILKEKTGGGRRFDSASTEENSYSSFSQHFQKNEAEGIYGLGQHQAGLFNYRDRHVDLTQYNGVAVVPFMISTNQYGLLWDNNSITKFGDTRIPEPISKLTLQPGLEDDAKGLKAIYASDRSNPTKGLERLESTIAYTDLPSLKNLPEFDQHRGAVTWTGYITPEHVGIHTFKLIYSGYIKITMNNQVLMDTWRESWNPGFEEFDYDLSSTATAVKIEWIPESDQSFLDLSYLKPLEGKEEDLFGFASEAGEYLDYYFIYGEEMDDVISGYRTLTGKAKIMPKWVMGFWQSRERYKTQEELLETVRNFREKQIPLDNIVQDWSYWEEDAWGSHEFDKDRFPDPEAMIKEVHDLNARIMISVWPKFYEGIDNNRVMDEKGMLYRQNIVNQQKDWIGEGYVSTFYDAFNPAARSMFWDQLNKRLFSIGIDAWWLDATEPDIHSNASISQRKTLMDPTALGSSTAFFNAYSLVNAKGIYEGQRKAAPDQRVFILTRSAFAGIQRYSAATWSGDIASRFDEMERQIAGGLNFSLSGLPYWTTDIGGFFVEDKYDRPHPEGDALDEWRELNTRWTQFGAFTPLFRAHGQYPHREIYNIAPEEHPAYQSMLYYNKLRYRLMPYIYSITGAVYHEDNTIMRPLVMDFKDPKVRDIGNQYMFGPSIMVTPVTVYQANTKAVYLPKHAGWYDMYSGKFLEGEQTITAEAPYERMPLFIKAGAIIPFGSEIFHTAERMQDEILLFVYAGNDGEFCLYDDGHTDYAYENGQFDKILISYSEQDKTLKINERVGKKHQNRVDKIDFKVIVIDRDKPKPLDFDQIPDFSFSYTGEALSIKLNN</sequence>
<evidence type="ECO:0000313" key="7">
    <source>
        <dbReference type="Proteomes" id="UP000727490"/>
    </source>
</evidence>
<dbReference type="PROSITE" id="PS51820">
    <property type="entry name" value="PA14"/>
    <property type="match status" value="1"/>
</dbReference>
<dbReference type="PANTHER" id="PTHR43863:SF2">
    <property type="entry name" value="MALTASE-GLUCOAMYLASE"/>
    <property type="match status" value="1"/>
</dbReference>
<feature type="signal peptide" evidence="2">
    <location>
        <begin position="1"/>
        <end position="21"/>
    </location>
</feature>
<keyword evidence="1" id="KW-0378">Hydrolase</keyword>
<dbReference type="EMBL" id="RPHB01000002">
    <property type="protein sequence ID" value="MBW3466814.1"/>
    <property type="molecule type" value="Genomic_DNA"/>
</dbReference>
<dbReference type="InterPro" id="IPR011658">
    <property type="entry name" value="PA14_dom"/>
</dbReference>
<organism evidence="4 7">
    <name type="scientific">Arthrospiribacter ruber</name>
    <dbReference type="NCBI Taxonomy" id="2487934"/>
    <lineage>
        <taxon>Bacteria</taxon>
        <taxon>Pseudomonadati</taxon>
        <taxon>Bacteroidota</taxon>
        <taxon>Cytophagia</taxon>
        <taxon>Cytophagales</taxon>
        <taxon>Cyclobacteriaceae</taxon>
        <taxon>Arthrospiribacter</taxon>
    </lineage>
</organism>
<evidence type="ECO:0000256" key="1">
    <source>
        <dbReference type="RuleBase" id="RU361185"/>
    </source>
</evidence>
<dbReference type="Proteomes" id="UP000727490">
    <property type="component" value="Unassembled WGS sequence"/>
</dbReference>
<dbReference type="Pfam" id="PF13802">
    <property type="entry name" value="Gal_mutarotas_2"/>
    <property type="match status" value="1"/>
</dbReference>
<dbReference type="Pfam" id="PF07691">
    <property type="entry name" value="PA14"/>
    <property type="match status" value="1"/>
</dbReference>
<dbReference type="Pfam" id="PF17137">
    <property type="entry name" value="DUF5110"/>
    <property type="match status" value="1"/>
</dbReference>
<dbReference type="PANTHER" id="PTHR43863">
    <property type="entry name" value="HYDROLASE, PUTATIVE (AFU_ORTHOLOGUE AFUA_1G03140)-RELATED"/>
    <property type="match status" value="1"/>
</dbReference>
<reference evidence="4" key="1">
    <citation type="submission" date="2018-11" db="EMBL/GenBank/DDBJ databases">
        <authorList>
            <person name="Misztak A.E."/>
            <person name="Waleron M."/>
            <person name="Waleron K.F."/>
        </authorList>
    </citation>
    <scope>NUCLEOTIDE SEQUENCE</scope>
    <source>
        <strain evidence="4">DPMB0001</strain>
    </source>
</reference>
<evidence type="ECO:0000259" key="3">
    <source>
        <dbReference type="PROSITE" id="PS51820"/>
    </source>
</evidence>
<comment type="similarity">
    <text evidence="1">Belongs to the glycosyl hydrolase 31 family.</text>
</comment>
<comment type="caution">
    <text evidence="4">The sequence shown here is derived from an EMBL/GenBank/DDBJ whole genome shotgun (WGS) entry which is preliminary data.</text>
</comment>
<accession>A0A951IV27</accession>
<proteinExistence type="inferred from homology"/>
<dbReference type="AlphaFoldDB" id="A0A951IV27"/>
<keyword evidence="7" id="KW-1185">Reference proteome</keyword>
<keyword evidence="2" id="KW-0732">Signal</keyword>
<protein>
    <submittedName>
        <fullName evidence="4">DUF4968 domain-containing protein</fullName>
    </submittedName>
</protein>
<keyword evidence="1" id="KW-0326">Glycosidase</keyword>
<feature type="domain" description="PA14" evidence="3">
    <location>
        <begin position="227"/>
        <end position="365"/>
    </location>
</feature>
<dbReference type="GO" id="GO:0005975">
    <property type="term" value="P:carbohydrate metabolic process"/>
    <property type="evidence" value="ECO:0007669"/>
    <property type="project" value="InterPro"/>
</dbReference>
<dbReference type="EMBL" id="RPHB01000008">
    <property type="protein sequence ID" value="MBW3469606.1"/>
    <property type="molecule type" value="Genomic_DNA"/>
</dbReference>
<dbReference type="InterPro" id="IPR051816">
    <property type="entry name" value="Glycosyl_Hydrolase_31"/>
</dbReference>
<dbReference type="Pfam" id="PF01055">
    <property type="entry name" value="Glyco_hydro_31_2nd"/>
    <property type="match status" value="1"/>
</dbReference>
<reference evidence="4 7" key="2">
    <citation type="journal article" date="2020" name="Syst. Appl. Microbiol.">
        <title>Arthrospiribacter ruber gen. nov., sp. nov., a novel bacterium isolated from Arthrospira cultures.</title>
        <authorList>
            <person name="Waleron M."/>
            <person name="Misztak A."/>
            <person name="Waleron M.M."/>
            <person name="Furmaniak M."/>
            <person name="Mrozik A."/>
            <person name="Waleron K."/>
        </authorList>
    </citation>
    <scope>NUCLEOTIDE SEQUENCE [LARGE SCALE GENOMIC DNA]</scope>
    <source>
        <strain evidence="4 7">DPMB0001</strain>
    </source>
</reference>
<dbReference type="CDD" id="cd06591">
    <property type="entry name" value="GH31_xylosidase_XylS"/>
    <property type="match status" value="1"/>
</dbReference>